<keyword evidence="2" id="KW-0805">Transcription regulation</keyword>
<dbReference type="Proteomes" id="UP001549749">
    <property type="component" value="Unassembled WGS sequence"/>
</dbReference>
<name>A0ABV2TCI0_9BACT</name>
<evidence type="ECO:0000256" key="2">
    <source>
        <dbReference type="ARBA" id="ARBA00023015"/>
    </source>
</evidence>
<dbReference type="PANTHER" id="PTHR30126">
    <property type="entry name" value="HTH-TYPE TRANSCRIPTIONAL REGULATOR"/>
    <property type="match status" value="1"/>
</dbReference>
<organism evidence="6 7">
    <name type="scientific">Chitinophaga defluvii</name>
    <dbReference type="NCBI Taxonomy" id="3163343"/>
    <lineage>
        <taxon>Bacteria</taxon>
        <taxon>Pseudomonadati</taxon>
        <taxon>Bacteroidota</taxon>
        <taxon>Chitinophagia</taxon>
        <taxon>Chitinophagales</taxon>
        <taxon>Chitinophagaceae</taxon>
        <taxon>Chitinophaga</taxon>
    </lineage>
</organism>
<gene>
    <name evidence="6" type="ORF">ABR189_21580</name>
</gene>
<dbReference type="Pfam" id="PF00126">
    <property type="entry name" value="HTH_1"/>
    <property type="match status" value="1"/>
</dbReference>
<dbReference type="Gene3D" id="3.40.190.290">
    <property type="match status" value="1"/>
</dbReference>
<evidence type="ECO:0000256" key="3">
    <source>
        <dbReference type="ARBA" id="ARBA00023125"/>
    </source>
</evidence>
<evidence type="ECO:0000256" key="1">
    <source>
        <dbReference type="ARBA" id="ARBA00009437"/>
    </source>
</evidence>
<reference evidence="6 7" key="1">
    <citation type="submission" date="2024-06" db="EMBL/GenBank/DDBJ databases">
        <title>Chitinophaga defluvii sp. nov., isolated from municipal sewage.</title>
        <authorList>
            <person name="Zhang L."/>
        </authorList>
    </citation>
    <scope>NUCLEOTIDE SEQUENCE [LARGE SCALE GENOMIC DNA]</scope>
    <source>
        <strain evidence="6 7">H8</strain>
    </source>
</reference>
<comment type="similarity">
    <text evidence="1">Belongs to the LysR transcriptional regulatory family.</text>
</comment>
<keyword evidence="4" id="KW-0804">Transcription</keyword>
<sequence>MITIQHLQIIDKVISEGSVTKAAARLHLTQSALSHQIKDLETALGLKLFLRSGKKMILTEAGRKVVESAQVILPRLQYLQEELGHLKAGKSRQLRISTECYTCYNWLPAALQQIQQQHAQVNVEIIVEATQKPLQYLEQGKLDLAIVSKRLPDSPLQYKHLFDDNLVVVAPAAHRLAKLKKPLQPSQLEGETLLLYQFSKDGLSYAFLEGVHFKQLIKMPLTETILEMVKAGMGITIMANWAAKSYATNHALALIPLDHTLSSRSWYACFHKDADDAVRGMAEEITNAVSNEKNVPKLAS</sequence>
<evidence type="ECO:0000256" key="4">
    <source>
        <dbReference type="ARBA" id="ARBA00023163"/>
    </source>
</evidence>
<protein>
    <submittedName>
        <fullName evidence="6">LysR family transcriptional regulator</fullName>
    </submittedName>
</protein>
<dbReference type="Gene3D" id="1.10.10.10">
    <property type="entry name" value="Winged helix-like DNA-binding domain superfamily/Winged helix DNA-binding domain"/>
    <property type="match status" value="1"/>
</dbReference>
<feature type="domain" description="HTH lysR-type" evidence="5">
    <location>
        <begin position="2"/>
        <end position="59"/>
    </location>
</feature>
<comment type="caution">
    <text evidence="6">The sequence shown here is derived from an EMBL/GenBank/DDBJ whole genome shotgun (WGS) entry which is preliminary data.</text>
</comment>
<dbReference type="InterPro" id="IPR005119">
    <property type="entry name" value="LysR_subst-bd"/>
</dbReference>
<dbReference type="RefSeq" id="WP_354662556.1">
    <property type="nucleotide sequence ID" value="NZ_JBEXAC010000002.1"/>
</dbReference>
<accession>A0ABV2TCI0</accession>
<dbReference type="CDD" id="cd05466">
    <property type="entry name" value="PBP2_LTTR_substrate"/>
    <property type="match status" value="1"/>
</dbReference>
<keyword evidence="3" id="KW-0238">DNA-binding</keyword>
<dbReference type="PRINTS" id="PR00039">
    <property type="entry name" value="HTHLYSR"/>
</dbReference>
<dbReference type="InterPro" id="IPR036388">
    <property type="entry name" value="WH-like_DNA-bd_sf"/>
</dbReference>
<dbReference type="SUPFAM" id="SSF53850">
    <property type="entry name" value="Periplasmic binding protein-like II"/>
    <property type="match status" value="1"/>
</dbReference>
<dbReference type="InterPro" id="IPR036390">
    <property type="entry name" value="WH_DNA-bd_sf"/>
</dbReference>
<evidence type="ECO:0000313" key="6">
    <source>
        <dbReference type="EMBL" id="MET6999995.1"/>
    </source>
</evidence>
<dbReference type="EMBL" id="JBEXAC010000002">
    <property type="protein sequence ID" value="MET6999995.1"/>
    <property type="molecule type" value="Genomic_DNA"/>
</dbReference>
<proteinExistence type="inferred from homology"/>
<dbReference type="SUPFAM" id="SSF46785">
    <property type="entry name" value="Winged helix' DNA-binding domain"/>
    <property type="match status" value="1"/>
</dbReference>
<dbReference type="PANTHER" id="PTHR30126:SF25">
    <property type="entry name" value="HTH-TYPE TRANSCRIPTIONAL REGULATOR METR"/>
    <property type="match status" value="1"/>
</dbReference>
<dbReference type="InterPro" id="IPR000847">
    <property type="entry name" value="LysR_HTH_N"/>
</dbReference>
<dbReference type="PROSITE" id="PS50931">
    <property type="entry name" value="HTH_LYSR"/>
    <property type="match status" value="1"/>
</dbReference>
<keyword evidence="7" id="KW-1185">Reference proteome</keyword>
<evidence type="ECO:0000259" key="5">
    <source>
        <dbReference type="PROSITE" id="PS50931"/>
    </source>
</evidence>
<evidence type="ECO:0000313" key="7">
    <source>
        <dbReference type="Proteomes" id="UP001549749"/>
    </source>
</evidence>
<dbReference type="Pfam" id="PF03466">
    <property type="entry name" value="LysR_substrate"/>
    <property type="match status" value="1"/>
</dbReference>